<accession>A0A392P154</accession>
<reference evidence="1 2" key="1">
    <citation type="journal article" date="2018" name="Front. Plant Sci.">
        <title>Red Clover (Trifolium pratense) and Zigzag Clover (T. medium) - A Picture of Genomic Similarities and Differences.</title>
        <authorList>
            <person name="Dluhosova J."/>
            <person name="Istvanek J."/>
            <person name="Nedelnik J."/>
            <person name="Repkova J."/>
        </authorList>
    </citation>
    <scope>NUCLEOTIDE SEQUENCE [LARGE SCALE GENOMIC DNA]</scope>
    <source>
        <strain evidence="2">cv. 10/8</strain>
        <tissue evidence="1">Leaf</tissue>
    </source>
</reference>
<proteinExistence type="predicted"/>
<evidence type="ECO:0000313" key="1">
    <source>
        <dbReference type="EMBL" id="MCI04535.1"/>
    </source>
</evidence>
<evidence type="ECO:0000313" key="2">
    <source>
        <dbReference type="Proteomes" id="UP000265520"/>
    </source>
</evidence>
<dbReference type="EMBL" id="LXQA010055697">
    <property type="protein sequence ID" value="MCI04535.1"/>
    <property type="molecule type" value="Genomic_DNA"/>
</dbReference>
<name>A0A392P154_9FABA</name>
<keyword evidence="2" id="KW-1185">Reference proteome</keyword>
<feature type="non-terminal residue" evidence="1">
    <location>
        <position position="1"/>
    </location>
</feature>
<gene>
    <name evidence="1" type="ORF">A2U01_0025582</name>
</gene>
<comment type="caution">
    <text evidence="1">The sequence shown here is derived from an EMBL/GenBank/DDBJ whole genome shotgun (WGS) entry which is preliminary data.</text>
</comment>
<organism evidence="1 2">
    <name type="scientific">Trifolium medium</name>
    <dbReference type="NCBI Taxonomy" id="97028"/>
    <lineage>
        <taxon>Eukaryota</taxon>
        <taxon>Viridiplantae</taxon>
        <taxon>Streptophyta</taxon>
        <taxon>Embryophyta</taxon>
        <taxon>Tracheophyta</taxon>
        <taxon>Spermatophyta</taxon>
        <taxon>Magnoliopsida</taxon>
        <taxon>eudicotyledons</taxon>
        <taxon>Gunneridae</taxon>
        <taxon>Pentapetalae</taxon>
        <taxon>rosids</taxon>
        <taxon>fabids</taxon>
        <taxon>Fabales</taxon>
        <taxon>Fabaceae</taxon>
        <taxon>Papilionoideae</taxon>
        <taxon>50 kb inversion clade</taxon>
        <taxon>NPAAA clade</taxon>
        <taxon>Hologalegina</taxon>
        <taxon>IRL clade</taxon>
        <taxon>Trifolieae</taxon>
        <taxon>Trifolium</taxon>
    </lineage>
</organism>
<sequence length="71" mass="8070">TPLRFDEGQPHLLRLASPIVDNSQVELRVCAMIFSGDKSLCKDCWWLLVDEPRCEEGDATCTHSDDQVNKH</sequence>
<dbReference type="Proteomes" id="UP000265520">
    <property type="component" value="Unassembled WGS sequence"/>
</dbReference>
<dbReference type="AlphaFoldDB" id="A0A392P154"/>
<protein>
    <submittedName>
        <fullName evidence="1">Uncharacterized protein</fullName>
    </submittedName>
</protein>